<reference evidence="2" key="3">
    <citation type="submission" date="2025-08" db="UniProtKB">
        <authorList>
            <consortium name="Ensembl"/>
        </authorList>
    </citation>
    <scope>IDENTIFICATION</scope>
</reference>
<dbReference type="PANTHER" id="PTHR14659">
    <property type="entry name" value="ALPHA- AND GAMMA-ADAPTIN-BINDING PROTEIN P34"/>
    <property type="match status" value="1"/>
</dbReference>
<protein>
    <submittedName>
        <fullName evidence="2">Alpha- and gamma-adaptin-binding protein p34</fullName>
    </submittedName>
</protein>
<dbReference type="OrthoDB" id="1741717at2759"/>
<accession>F6U8D6</accession>
<reference evidence="2" key="4">
    <citation type="submission" date="2025-09" db="UniProtKB">
        <authorList>
            <consortium name="Ensembl"/>
        </authorList>
    </citation>
    <scope>IDENTIFICATION</scope>
</reference>
<dbReference type="GeneTree" id="ENSGT00390000007218"/>
<evidence type="ECO:0000313" key="2">
    <source>
        <dbReference type="Ensembl" id="ENSCINP00000007460.3"/>
    </source>
</evidence>
<keyword evidence="3" id="KW-1185">Reference proteome</keyword>
<dbReference type="FunCoup" id="F6U8D6">
    <property type="interactions" value="128"/>
</dbReference>
<dbReference type="OMA" id="VTAFWKA"/>
<dbReference type="InParanoid" id="F6U8D6"/>
<dbReference type="InterPro" id="IPR019341">
    <property type="entry name" value="Alpha/Gamma-adaptin-bd_p34"/>
</dbReference>
<dbReference type="RefSeq" id="XP_002122251.1">
    <property type="nucleotide sequence ID" value="XM_002122215.4"/>
</dbReference>
<reference evidence="2" key="2">
    <citation type="journal article" date="2008" name="Genome Biol.">
        <title>Improved genome assembly and evidence-based global gene model set for the chordate Ciona intestinalis: new insight into intron and operon populations.</title>
        <authorList>
            <person name="Satou Y."/>
            <person name="Mineta K."/>
            <person name="Ogasawara M."/>
            <person name="Sasakura Y."/>
            <person name="Shoguchi E."/>
            <person name="Ueno K."/>
            <person name="Yamada L."/>
            <person name="Matsumoto J."/>
            <person name="Wasserscheid J."/>
            <person name="Dewar K."/>
            <person name="Wiley G.B."/>
            <person name="Macmil S.L."/>
            <person name="Roe B.A."/>
            <person name="Zeller R.W."/>
            <person name="Hastings K.E."/>
            <person name="Lemaire P."/>
            <person name="Lindquist E."/>
            <person name="Endo T."/>
            <person name="Hotta K."/>
            <person name="Inaba K."/>
        </authorList>
    </citation>
    <scope>NUCLEOTIDE SEQUENCE [LARGE SCALE GENOMIC DNA]</scope>
    <source>
        <strain evidence="2">wild type</strain>
    </source>
</reference>
<dbReference type="HOGENOM" id="CLU_056826_0_0_1"/>
<sequence>MSDQILAILPTSGTSANKLIQDLQETENIKEHINGETYTWSLSNKYYMADVEVQVVKSQNLISEDFARKLEAVILLFDAKKTSDSLTAMKSWLPFIQTWECDIKLAVCARCCSVGEEDGEFIKREEVQLWCIDNGFELVELDPVLEDYDEYEDYGITRIRRAIGAHTWTHMKLKENEPKKIQGEPKTEKKDKDVAEPAVNSLSMEEQIDAMLSNSNDDDQDDADFEALFQKMHLFKQSAMSMPENSRKEYAEKVVSAFWKAIGGDEEELSANEDG</sequence>
<name>F6U8D6_CIOIN</name>
<evidence type="ECO:0000256" key="1">
    <source>
        <dbReference type="SAM" id="MobiDB-lite"/>
    </source>
</evidence>
<evidence type="ECO:0000313" key="3">
    <source>
        <dbReference type="Proteomes" id="UP000008144"/>
    </source>
</evidence>
<feature type="compositionally biased region" description="Basic and acidic residues" evidence="1">
    <location>
        <begin position="174"/>
        <end position="195"/>
    </location>
</feature>
<accession>A0A1W2W2Q7</accession>
<dbReference type="KEGG" id="cin:100177805"/>
<feature type="region of interest" description="Disordered" evidence="1">
    <location>
        <begin position="174"/>
        <end position="197"/>
    </location>
</feature>
<dbReference type="AlphaFoldDB" id="F6U8D6"/>
<proteinExistence type="predicted"/>
<gene>
    <name evidence="2" type="primary">LOC100177805</name>
</gene>
<dbReference type="PANTHER" id="PTHR14659:SF1">
    <property type="entry name" value="ALPHA- AND GAMMA-ADAPTIN-BINDING PROTEIN P34"/>
    <property type="match status" value="1"/>
</dbReference>
<reference evidence="3" key="1">
    <citation type="journal article" date="2002" name="Science">
        <title>The draft genome of Ciona intestinalis: insights into chordate and vertebrate origins.</title>
        <authorList>
            <person name="Dehal P."/>
            <person name="Satou Y."/>
            <person name="Campbell R.K."/>
            <person name="Chapman J."/>
            <person name="Degnan B."/>
            <person name="De Tomaso A."/>
            <person name="Davidson B."/>
            <person name="Di Gregorio A."/>
            <person name="Gelpke M."/>
            <person name="Goodstein D.M."/>
            <person name="Harafuji N."/>
            <person name="Hastings K.E."/>
            <person name="Ho I."/>
            <person name="Hotta K."/>
            <person name="Huang W."/>
            <person name="Kawashima T."/>
            <person name="Lemaire P."/>
            <person name="Martinez D."/>
            <person name="Meinertzhagen I.A."/>
            <person name="Necula S."/>
            <person name="Nonaka M."/>
            <person name="Putnam N."/>
            <person name="Rash S."/>
            <person name="Saiga H."/>
            <person name="Satake M."/>
            <person name="Terry A."/>
            <person name="Yamada L."/>
            <person name="Wang H.G."/>
            <person name="Awazu S."/>
            <person name="Azumi K."/>
            <person name="Boore J."/>
            <person name="Branno M."/>
            <person name="Chin-Bow S."/>
            <person name="DeSantis R."/>
            <person name="Doyle S."/>
            <person name="Francino P."/>
            <person name="Keys D.N."/>
            <person name="Haga S."/>
            <person name="Hayashi H."/>
            <person name="Hino K."/>
            <person name="Imai K.S."/>
            <person name="Inaba K."/>
            <person name="Kano S."/>
            <person name="Kobayashi K."/>
            <person name="Kobayashi M."/>
            <person name="Lee B.I."/>
            <person name="Makabe K.W."/>
            <person name="Manohar C."/>
            <person name="Matassi G."/>
            <person name="Medina M."/>
            <person name="Mochizuki Y."/>
            <person name="Mount S."/>
            <person name="Morishita T."/>
            <person name="Miura S."/>
            <person name="Nakayama A."/>
            <person name="Nishizaka S."/>
            <person name="Nomoto H."/>
            <person name="Ohta F."/>
            <person name="Oishi K."/>
            <person name="Rigoutsos I."/>
            <person name="Sano M."/>
            <person name="Sasaki A."/>
            <person name="Sasakura Y."/>
            <person name="Shoguchi E."/>
            <person name="Shin-i T."/>
            <person name="Spagnuolo A."/>
            <person name="Stainier D."/>
            <person name="Suzuki M.M."/>
            <person name="Tassy O."/>
            <person name="Takatori N."/>
            <person name="Tokuoka M."/>
            <person name="Yagi K."/>
            <person name="Yoshizaki F."/>
            <person name="Wada S."/>
            <person name="Zhang C."/>
            <person name="Hyatt P.D."/>
            <person name="Larimer F."/>
            <person name="Detter C."/>
            <person name="Doggett N."/>
            <person name="Glavina T."/>
            <person name="Hawkins T."/>
            <person name="Richardson P."/>
            <person name="Lucas S."/>
            <person name="Kohara Y."/>
            <person name="Levine M."/>
            <person name="Satoh N."/>
            <person name="Rokhsar D.S."/>
        </authorList>
    </citation>
    <scope>NUCLEOTIDE SEQUENCE [LARGE SCALE GENOMIC DNA]</scope>
</reference>
<dbReference type="EMBL" id="EAAA01001500">
    <property type="status" value="NOT_ANNOTATED_CDS"/>
    <property type="molecule type" value="Genomic_DNA"/>
</dbReference>
<dbReference type="Proteomes" id="UP000008144">
    <property type="component" value="Chromosome 2"/>
</dbReference>
<dbReference type="Ensembl" id="ENSCINT00000007460.3">
    <property type="protein sequence ID" value="ENSCINP00000007460.3"/>
    <property type="gene ID" value="ENSCING00000003628.3"/>
</dbReference>
<dbReference type="GeneID" id="100177805"/>
<dbReference type="STRING" id="7719.ENSCINP00000007460"/>
<dbReference type="Gene3D" id="3.40.50.11960">
    <property type="match status" value="1"/>
</dbReference>
<dbReference type="Pfam" id="PF10199">
    <property type="entry name" value="Adaptin_binding"/>
    <property type="match status" value="1"/>
</dbReference>
<organism evidence="2 3">
    <name type="scientific">Ciona intestinalis</name>
    <name type="common">Transparent sea squirt</name>
    <name type="synonym">Ascidia intestinalis</name>
    <dbReference type="NCBI Taxonomy" id="7719"/>
    <lineage>
        <taxon>Eukaryota</taxon>
        <taxon>Metazoa</taxon>
        <taxon>Chordata</taxon>
        <taxon>Tunicata</taxon>
        <taxon>Ascidiacea</taxon>
        <taxon>Phlebobranchia</taxon>
        <taxon>Cionidae</taxon>
        <taxon>Ciona</taxon>
    </lineage>
</organism>